<keyword evidence="4" id="KW-1185">Reference proteome</keyword>
<protein>
    <submittedName>
        <fullName evidence="3">Uncharacterized protein</fullName>
    </submittedName>
</protein>
<keyword evidence="1" id="KW-1133">Transmembrane helix</keyword>
<reference evidence="3" key="1">
    <citation type="submission" date="2020-11" db="EMBL/GenBank/DDBJ databases">
        <authorList>
            <consortium name="DOE Joint Genome Institute"/>
            <person name="Ahrendt S."/>
            <person name="Riley R."/>
            <person name="Andreopoulos W."/>
            <person name="Labutti K."/>
            <person name="Pangilinan J."/>
            <person name="Ruiz-Duenas F.J."/>
            <person name="Barrasa J.M."/>
            <person name="Sanchez-Garcia M."/>
            <person name="Camarero S."/>
            <person name="Miyauchi S."/>
            <person name="Serrano A."/>
            <person name="Linde D."/>
            <person name="Babiker R."/>
            <person name="Drula E."/>
            <person name="Ayuso-Fernandez I."/>
            <person name="Pacheco R."/>
            <person name="Padilla G."/>
            <person name="Ferreira P."/>
            <person name="Barriuso J."/>
            <person name="Kellner H."/>
            <person name="Castanera R."/>
            <person name="Alfaro M."/>
            <person name="Ramirez L."/>
            <person name="Pisabarro A.G."/>
            <person name="Kuo A."/>
            <person name="Tritt A."/>
            <person name="Lipzen A."/>
            <person name="He G."/>
            <person name="Yan M."/>
            <person name="Ng V."/>
            <person name="Cullen D."/>
            <person name="Martin F."/>
            <person name="Rosso M.-N."/>
            <person name="Henrissat B."/>
            <person name="Hibbett D."/>
            <person name="Martinez A.T."/>
            <person name="Grigoriev I.V."/>
        </authorList>
    </citation>
    <scope>NUCLEOTIDE SEQUENCE</scope>
    <source>
        <strain evidence="3">MF-IS2</strain>
    </source>
</reference>
<keyword evidence="2" id="KW-0732">Signal</keyword>
<feature type="transmembrane region" description="Helical" evidence="1">
    <location>
        <begin position="12"/>
        <end position="39"/>
    </location>
</feature>
<dbReference type="EMBL" id="MU151758">
    <property type="protein sequence ID" value="KAF9441881.1"/>
    <property type="molecule type" value="Genomic_DNA"/>
</dbReference>
<keyword evidence="1" id="KW-0472">Membrane</keyword>
<sequence length="166" mass="18317">MIVIEGSLWLGLWFVLVPTVAADRVCVVAGMLIIVVALVKCTRAAARKTMRNVHHVEENQVRGPPIMRETQYTPGSGLIGVHEPQGESKSAVEPTFPRPEPAVSAPATKVRFAKSSTLAVPQTAHASVGFPRPLYTAMELDQRAGIKLLEMEINDYEVFRWMILRV</sequence>
<evidence type="ECO:0000313" key="4">
    <source>
        <dbReference type="Proteomes" id="UP000807342"/>
    </source>
</evidence>
<organism evidence="3 4">
    <name type="scientific">Macrolepiota fuliginosa MF-IS2</name>
    <dbReference type="NCBI Taxonomy" id="1400762"/>
    <lineage>
        <taxon>Eukaryota</taxon>
        <taxon>Fungi</taxon>
        <taxon>Dikarya</taxon>
        <taxon>Basidiomycota</taxon>
        <taxon>Agaricomycotina</taxon>
        <taxon>Agaricomycetes</taxon>
        <taxon>Agaricomycetidae</taxon>
        <taxon>Agaricales</taxon>
        <taxon>Agaricineae</taxon>
        <taxon>Agaricaceae</taxon>
        <taxon>Macrolepiota</taxon>
    </lineage>
</organism>
<evidence type="ECO:0000256" key="2">
    <source>
        <dbReference type="SAM" id="SignalP"/>
    </source>
</evidence>
<proteinExistence type="predicted"/>
<comment type="caution">
    <text evidence="3">The sequence shown here is derived from an EMBL/GenBank/DDBJ whole genome shotgun (WGS) entry which is preliminary data.</text>
</comment>
<gene>
    <name evidence="3" type="ORF">P691DRAFT_811899</name>
</gene>
<name>A0A9P5X1T4_9AGAR</name>
<feature type="chain" id="PRO_5040491183" evidence="2">
    <location>
        <begin position="23"/>
        <end position="166"/>
    </location>
</feature>
<evidence type="ECO:0000256" key="1">
    <source>
        <dbReference type="SAM" id="Phobius"/>
    </source>
</evidence>
<evidence type="ECO:0000313" key="3">
    <source>
        <dbReference type="EMBL" id="KAF9441881.1"/>
    </source>
</evidence>
<keyword evidence="1" id="KW-0812">Transmembrane</keyword>
<dbReference type="AlphaFoldDB" id="A0A9P5X1T4"/>
<feature type="signal peptide" evidence="2">
    <location>
        <begin position="1"/>
        <end position="22"/>
    </location>
</feature>
<accession>A0A9P5X1T4</accession>
<dbReference type="Proteomes" id="UP000807342">
    <property type="component" value="Unassembled WGS sequence"/>
</dbReference>